<dbReference type="Proteomes" id="UP000008063">
    <property type="component" value="Unassembled WGS sequence"/>
</dbReference>
<dbReference type="PANTHER" id="PTHR22958:SF1">
    <property type="entry name" value="GLYCEROPHOSPHOCHOLINE PHOSPHODIESTERASE GPCPD1"/>
    <property type="match status" value="1"/>
</dbReference>
<dbReference type="Gene3D" id="3.20.20.190">
    <property type="entry name" value="Phosphatidylinositol (PI) phosphodiesterase"/>
    <property type="match status" value="1"/>
</dbReference>
<proteinExistence type="predicted"/>
<sequence>MIPSLSLPPPIMPHRVYGHNYLDKNCLVEISVRRFPSRDCPAVKLHSRLSNSLYQDSHLPSSTPLKLVLTAGPQINSAPYSIALPQKNEQDVLAFQVPSLDEFSLEFSIYPTFGTKTIGRAVALSSMFQGNENGREHILPILDNRLHIIGEVCTTVNVTTPFRGVTLEVGGAVETYWKSTALPMRRFPVIKSALPWQHSPRSLDSAHTSPSNQSNATSSSHTLTISSLTGNYIHAVIQVTRDFHPVVYTGFLLPEQGFDLTVADVTLAQFEALAQRSGRSEGMPGNPSTMHDWTGYLSQAMLSLAHLMKILPVHLGMTLELEFPLHQTGHSLNSNQLPLDLNECVDSVLRTIYHTSASLGGLFSRRRITFTSFSPRVCAALNWKQPNYPVFLASQCGQHGKSLSGSNLLRAGCTEDGSSTWLSSVGAGVDFAKTNNLLGVFFDAELLLQVPSLI</sequence>
<dbReference type="GO" id="GO:0046475">
    <property type="term" value="P:glycerophospholipid catabolic process"/>
    <property type="evidence" value="ECO:0007669"/>
    <property type="project" value="TreeGrafter"/>
</dbReference>
<dbReference type="InterPro" id="IPR051578">
    <property type="entry name" value="GDPD"/>
</dbReference>
<dbReference type="InterPro" id="IPR017946">
    <property type="entry name" value="PLC-like_Pdiesterase_TIM-brl"/>
</dbReference>
<dbReference type="eggNOG" id="KOG2421">
    <property type="taxonomic scope" value="Eukaryota"/>
</dbReference>
<reference evidence="4" key="1">
    <citation type="journal article" date="2011" name="Science">
        <title>The plant cell wall-decomposing machinery underlies the functional diversity of forest fungi.</title>
        <authorList>
            <person name="Eastwood D.C."/>
            <person name="Floudas D."/>
            <person name="Binder M."/>
            <person name="Majcherczyk A."/>
            <person name="Schneider P."/>
            <person name="Aerts A."/>
            <person name="Asiegbu F.O."/>
            <person name="Baker S.E."/>
            <person name="Barry K."/>
            <person name="Bendiksby M."/>
            <person name="Blumentritt M."/>
            <person name="Coutinho P.M."/>
            <person name="Cullen D."/>
            <person name="de Vries R.P."/>
            <person name="Gathman A."/>
            <person name="Goodell B."/>
            <person name="Henrissat B."/>
            <person name="Ihrmark K."/>
            <person name="Kauserud H."/>
            <person name="Kohler A."/>
            <person name="LaButti K."/>
            <person name="Lapidus A."/>
            <person name="Lavin J.L."/>
            <person name="Lee Y.-H."/>
            <person name="Lindquist E."/>
            <person name="Lilly W."/>
            <person name="Lucas S."/>
            <person name="Morin E."/>
            <person name="Murat C."/>
            <person name="Oguiza J.A."/>
            <person name="Park J."/>
            <person name="Pisabarro A.G."/>
            <person name="Riley R."/>
            <person name="Rosling A."/>
            <person name="Salamov A."/>
            <person name="Schmidt O."/>
            <person name="Schmutz J."/>
            <person name="Skrede I."/>
            <person name="Stenlid J."/>
            <person name="Wiebenga A."/>
            <person name="Xie X."/>
            <person name="Kuees U."/>
            <person name="Hibbett D.S."/>
            <person name="Hoffmeister D."/>
            <person name="Hoegberg N."/>
            <person name="Martin F."/>
            <person name="Grigoriev I.V."/>
            <person name="Watkinson S.C."/>
        </authorList>
    </citation>
    <scope>NUCLEOTIDE SEQUENCE [LARGE SCALE GENOMIC DNA]</scope>
    <source>
        <strain evidence="4">strain S7.3</strain>
    </source>
</reference>
<dbReference type="SUPFAM" id="SSF51695">
    <property type="entry name" value="PLC-like phosphodiesterases"/>
    <property type="match status" value="1"/>
</dbReference>
<accession>F8PQN3</accession>
<name>F8PQN3_SERL3</name>
<feature type="domain" description="GP-PDE" evidence="2">
    <location>
        <begin position="202"/>
        <end position="454"/>
    </location>
</feature>
<organism evidence="4">
    <name type="scientific">Serpula lacrymans var. lacrymans (strain S7.3)</name>
    <name type="common">Dry rot fungus</name>
    <dbReference type="NCBI Taxonomy" id="936435"/>
    <lineage>
        <taxon>Eukaryota</taxon>
        <taxon>Fungi</taxon>
        <taxon>Dikarya</taxon>
        <taxon>Basidiomycota</taxon>
        <taxon>Agaricomycotina</taxon>
        <taxon>Agaricomycetes</taxon>
        <taxon>Agaricomycetidae</taxon>
        <taxon>Boletales</taxon>
        <taxon>Coniophorineae</taxon>
        <taxon>Serpulaceae</taxon>
        <taxon>Serpula</taxon>
    </lineage>
</organism>
<dbReference type="OrthoDB" id="2688886at2759"/>
<protein>
    <recommendedName>
        <fullName evidence="2">GP-PDE domain-containing protein</fullName>
    </recommendedName>
</protein>
<dbReference type="PANTHER" id="PTHR22958">
    <property type="entry name" value="GLYCEROPHOSPHORYL DIESTER PHOSPHODIESTERASE"/>
    <property type="match status" value="1"/>
</dbReference>
<dbReference type="InterPro" id="IPR057506">
    <property type="entry name" value="C2_GPCPD1"/>
</dbReference>
<evidence type="ECO:0000313" key="4">
    <source>
        <dbReference type="Proteomes" id="UP000008063"/>
    </source>
</evidence>
<dbReference type="OMA" id="ICVEIAY"/>
<gene>
    <name evidence="3" type="ORF">SERLA73DRAFT_176970</name>
</gene>
<dbReference type="Pfam" id="PF25329">
    <property type="entry name" value="C2_GDE1"/>
    <property type="match status" value="1"/>
</dbReference>
<dbReference type="InParanoid" id="F8PQN3"/>
<dbReference type="PROSITE" id="PS51704">
    <property type="entry name" value="GP_PDE"/>
    <property type="match status" value="1"/>
</dbReference>
<dbReference type="AlphaFoldDB" id="F8PQN3"/>
<dbReference type="Pfam" id="PF03009">
    <property type="entry name" value="GDPD"/>
    <property type="match status" value="1"/>
</dbReference>
<feature type="non-terminal residue" evidence="3">
    <location>
        <position position="454"/>
    </location>
</feature>
<keyword evidence="1" id="KW-0378">Hydrolase</keyword>
<dbReference type="GO" id="GO:0008081">
    <property type="term" value="F:phosphoric diester hydrolase activity"/>
    <property type="evidence" value="ECO:0007669"/>
    <property type="project" value="InterPro"/>
</dbReference>
<keyword evidence="4" id="KW-1185">Reference proteome</keyword>
<evidence type="ECO:0000259" key="2">
    <source>
        <dbReference type="PROSITE" id="PS51704"/>
    </source>
</evidence>
<dbReference type="EMBL" id="GL945477">
    <property type="protein sequence ID" value="EGO01593.1"/>
    <property type="molecule type" value="Genomic_DNA"/>
</dbReference>
<dbReference type="HOGENOM" id="CLU_026518_0_0_1"/>
<dbReference type="STRING" id="936435.F8PQN3"/>
<evidence type="ECO:0000313" key="3">
    <source>
        <dbReference type="EMBL" id="EGO01593.1"/>
    </source>
</evidence>
<dbReference type="InterPro" id="IPR030395">
    <property type="entry name" value="GP_PDE_dom"/>
</dbReference>
<evidence type="ECO:0000256" key="1">
    <source>
        <dbReference type="ARBA" id="ARBA00022801"/>
    </source>
</evidence>